<keyword evidence="4" id="KW-0521">NADP</keyword>
<dbReference type="eggNOG" id="KOG1221">
    <property type="taxonomic scope" value="Eukaryota"/>
</dbReference>
<dbReference type="Pfam" id="PF03015">
    <property type="entry name" value="Sterile"/>
    <property type="match status" value="1"/>
</dbReference>
<organism evidence="8">
    <name type="scientific">Drosophila grimshawi</name>
    <name type="common">Hawaiian fruit fly</name>
    <name type="synonym">Idiomyia grimshawi</name>
    <dbReference type="NCBI Taxonomy" id="7222"/>
    <lineage>
        <taxon>Eukaryota</taxon>
        <taxon>Metazoa</taxon>
        <taxon>Ecdysozoa</taxon>
        <taxon>Arthropoda</taxon>
        <taxon>Hexapoda</taxon>
        <taxon>Insecta</taxon>
        <taxon>Pterygota</taxon>
        <taxon>Neoptera</taxon>
        <taxon>Endopterygota</taxon>
        <taxon>Diptera</taxon>
        <taxon>Brachycera</taxon>
        <taxon>Muscomorpha</taxon>
        <taxon>Ephydroidea</taxon>
        <taxon>Drosophilidae</taxon>
        <taxon>Drosophila</taxon>
        <taxon>Hawaiian Drosophila</taxon>
    </lineage>
</organism>
<dbReference type="PANTHER" id="PTHR11011">
    <property type="entry name" value="MALE STERILITY PROTEIN 2-RELATED"/>
    <property type="match status" value="1"/>
</dbReference>
<dbReference type="GO" id="GO:0035336">
    <property type="term" value="P:long-chain fatty-acyl-CoA metabolic process"/>
    <property type="evidence" value="ECO:0007669"/>
    <property type="project" value="TreeGrafter"/>
</dbReference>
<feature type="domain" description="Fatty acyl-CoA reductase C-terminal" evidence="5">
    <location>
        <begin position="130"/>
        <end position="222"/>
    </location>
</feature>
<keyword evidence="8" id="KW-1185">Reference proteome</keyword>
<comment type="function">
    <text evidence="4">Catalyzes the reduction of fatty acyl-CoA to fatty alcohols.</text>
</comment>
<gene>
    <name evidence="7" type="primary">Dgri\GH22052</name>
    <name evidence="7" type="ORF">Dgri_GH22052</name>
</gene>
<keyword evidence="4" id="KW-1133">Transmembrane helix</keyword>
<evidence type="ECO:0000259" key="5">
    <source>
        <dbReference type="Pfam" id="PF03015"/>
    </source>
</evidence>
<dbReference type="OMA" id="FYHTFCT"/>
<keyword evidence="4" id="KW-0812">Transmembrane</keyword>
<dbReference type="GO" id="GO:0005777">
    <property type="term" value="C:peroxisome"/>
    <property type="evidence" value="ECO:0007669"/>
    <property type="project" value="TreeGrafter"/>
</dbReference>
<evidence type="ECO:0000259" key="6">
    <source>
        <dbReference type="Pfam" id="PF07993"/>
    </source>
</evidence>
<dbReference type="CDD" id="cd09071">
    <property type="entry name" value="FAR_C"/>
    <property type="match status" value="1"/>
</dbReference>
<dbReference type="HOGENOM" id="CLU_024661_3_0_1"/>
<evidence type="ECO:0000313" key="7">
    <source>
        <dbReference type="EMBL" id="EDW02540.1"/>
    </source>
</evidence>
<keyword evidence="4" id="KW-0472">Membrane</keyword>
<proteinExistence type="inferred from homology"/>
<evidence type="ECO:0000256" key="1">
    <source>
        <dbReference type="ARBA" id="ARBA00005928"/>
    </source>
</evidence>
<keyword evidence="3 4" id="KW-0443">Lipid metabolism</keyword>
<comment type="catalytic activity">
    <reaction evidence="4">
        <text>a long-chain fatty acyl-CoA + 2 NADPH + 2 H(+) = a long-chain primary fatty alcohol + 2 NADP(+) + CoA</text>
        <dbReference type="Rhea" id="RHEA:52716"/>
        <dbReference type="ChEBI" id="CHEBI:15378"/>
        <dbReference type="ChEBI" id="CHEBI:57287"/>
        <dbReference type="ChEBI" id="CHEBI:57783"/>
        <dbReference type="ChEBI" id="CHEBI:58349"/>
        <dbReference type="ChEBI" id="CHEBI:77396"/>
        <dbReference type="ChEBI" id="CHEBI:83139"/>
        <dbReference type="EC" id="1.2.1.84"/>
    </reaction>
</comment>
<evidence type="ECO:0000256" key="3">
    <source>
        <dbReference type="ARBA" id="ARBA00023098"/>
    </source>
</evidence>
<dbReference type="InterPro" id="IPR013120">
    <property type="entry name" value="FAR_NAD-bd"/>
</dbReference>
<dbReference type="Pfam" id="PF07993">
    <property type="entry name" value="NAD_binding_4"/>
    <property type="match status" value="1"/>
</dbReference>
<dbReference type="GO" id="GO:0080019">
    <property type="term" value="F:alcohol-forming very long-chain fatty acyl-CoA reductase activity"/>
    <property type="evidence" value="ECO:0007669"/>
    <property type="project" value="InterPro"/>
</dbReference>
<dbReference type="OrthoDB" id="429813at2759"/>
<dbReference type="GO" id="GO:0102965">
    <property type="term" value="F:alcohol-forming long-chain fatty acyl-CoA reductase activity"/>
    <property type="evidence" value="ECO:0007669"/>
    <property type="project" value="UniProtKB-EC"/>
</dbReference>
<evidence type="ECO:0000313" key="8">
    <source>
        <dbReference type="Proteomes" id="UP000001070"/>
    </source>
</evidence>
<keyword evidence="4" id="KW-0560">Oxidoreductase</keyword>
<keyword evidence="2 4" id="KW-0444">Lipid biosynthesis</keyword>
<dbReference type="InterPro" id="IPR033640">
    <property type="entry name" value="FAR_C"/>
</dbReference>
<dbReference type="EC" id="1.2.1.84" evidence="4"/>
<dbReference type="EMBL" id="CH916367">
    <property type="protein sequence ID" value="EDW02540.1"/>
    <property type="molecule type" value="Genomic_DNA"/>
</dbReference>
<protein>
    <recommendedName>
        <fullName evidence="4">Fatty acyl-CoA reductase</fullName>
        <ecNumber evidence="4">1.2.1.84</ecNumber>
    </recommendedName>
</protein>
<dbReference type="InParanoid" id="B4J9N3"/>
<reference evidence="7 8" key="1">
    <citation type="journal article" date="2007" name="Nature">
        <title>Evolution of genes and genomes on the Drosophila phylogeny.</title>
        <authorList>
            <consortium name="Drosophila 12 Genomes Consortium"/>
            <person name="Clark A.G."/>
            <person name="Eisen M.B."/>
            <person name="Smith D.R."/>
            <person name="Bergman C.M."/>
            <person name="Oliver B."/>
            <person name="Markow T.A."/>
            <person name="Kaufman T.C."/>
            <person name="Kellis M."/>
            <person name="Gelbart W."/>
            <person name="Iyer V.N."/>
            <person name="Pollard D.A."/>
            <person name="Sackton T.B."/>
            <person name="Larracuente A.M."/>
            <person name="Singh N.D."/>
            <person name="Abad J.P."/>
            <person name="Abt D.N."/>
            <person name="Adryan B."/>
            <person name="Aguade M."/>
            <person name="Akashi H."/>
            <person name="Anderson W.W."/>
            <person name="Aquadro C.F."/>
            <person name="Ardell D.H."/>
            <person name="Arguello R."/>
            <person name="Artieri C.G."/>
            <person name="Barbash D.A."/>
            <person name="Barker D."/>
            <person name="Barsanti P."/>
            <person name="Batterham P."/>
            <person name="Batzoglou S."/>
            <person name="Begun D."/>
            <person name="Bhutkar A."/>
            <person name="Blanco E."/>
            <person name="Bosak S.A."/>
            <person name="Bradley R.K."/>
            <person name="Brand A.D."/>
            <person name="Brent M.R."/>
            <person name="Brooks A.N."/>
            <person name="Brown R.H."/>
            <person name="Butlin R.K."/>
            <person name="Caggese C."/>
            <person name="Calvi B.R."/>
            <person name="Bernardo de Carvalho A."/>
            <person name="Caspi A."/>
            <person name="Castrezana S."/>
            <person name="Celniker S.E."/>
            <person name="Chang J.L."/>
            <person name="Chapple C."/>
            <person name="Chatterji S."/>
            <person name="Chinwalla A."/>
            <person name="Civetta A."/>
            <person name="Clifton S.W."/>
            <person name="Comeron J.M."/>
            <person name="Costello J.C."/>
            <person name="Coyne J.A."/>
            <person name="Daub J."/>
            <person name="David R.G."/>
            <person name="Delcher A.L."/>
            <person name="Delehaunty K."/>
            <person name="Do C.B."/>
            <person name="Ebling H."/>
            <person name="Edwards K."/>
            <person name="Eickbush T."/>
            <person name="Evans J.D."/>
            <person name="Filipski A."/>
            <person name="Findeiss S."/>
            <person name="Freyhult E."/>
            <person name="Fulton L."/>
            <person name="Fulton R."/>
            <person name="Garcia A.C."/>
            <person name="Gardiner A."/>
            <person name="Garfield D.A."/>
            <person name="Garvin B.E."/>
            <person name="Gibson G."/>
            <person name="Gilbert D."/>
            <person name="Gnerre S."/>
            <person name="Godfrey J."/>
            <person name="Good R."/>
            <person name="Gotea V."/>
            <person name="Gravely B."/>
            <person name="Greenberg A.J."/>
            <person name="Griffiths-Jones S."/>
            <person name="Gross S."/>
            <person name="Guigo R."/>
            <person name="Gustafson E.A."/>
            <person name="Haerty W."/>
            <person name="Hahn M.W."/>
            <person name="Halligan D.L."/>
            <person name="Halpern A.L."/>
            <person name="Halter G.M."/>
            <person name="Han M.V."/>
            <person name="Heger A."/>
            <person name="Hillier L."/>
            <person name="Hinrichs A.S."/>
            <person name="Holmes I."/>
            <person name="Hoskins R.A."/>
            <person name="Hubisz M.J."/>
            <person name="Hultmark D."/>
            <person name="Huntley M.A."/>
            <person name="Jaffe D.B."/>
            <person name="Jagadeeshan S."/>
            <person name="Jeck W.R."/>
            <person name="Johnson J."/>
            <person name="Jones C.D."/>
            <person name="Jordan W.C."/>
            <person name="Karpen G.H."/>
            <person name="Kataoka E."/>
            <person name="Keightley P.D."/>
            <person name="Kheradpour P."/>
            <person name="Kirkness E.F."/>
            <person name="Koerich L.B."/>
            <person name="Kristiansen K."/>
            <person name="Kudrna D."/>
            <person name="Kulathinal R.J."/>
            <person name="Kumar S."/>
            <person name="Kwok R."/>
            <person name="Lander E."/>
            <person name="Langley C.H."/>
            <person name="Lapoint R."/>
            <person name="Lazzaro B.P."/>
            <person name="Lee S.J."/>
            <person name="Levesque L."/>
            <person name="Li R."/>
            <person name="Lin C.F."/>
            <person name="Lin M.F."/>
            <person name="Lindblad-Toh K."/>
            <person name="Llopart A."/>
            <person name="Long M."/>
            <person name="Low L."/>
            <person name="Lozovsky E."/>
            <person name="Lu J."/>
            <person name="Luo M."/>
            <person name="Machado C.A."/>
            <person name="Makalowski W."/>
            <person name="Marzo M."/>
            <person name="Matsuda M."/>
            <person name="Matzkin L."/>
            <person name="McAllister B."/>
            <person name="McBride C.S."/>
            <person name="McKernan B."/>
            <person name="McKernan K."/>
            <person name="Mendez-Lago M."/>
            <person name="Minx P."/>
            <person name="Mollenhauer M.U."/>
            <person name="Montooth K."/>
            <person name="Mount S.M."/>
            <person name="Mu X."/>
            <person name="Myers E."/>
            <person name="Negre B."/>
            <person name="Newfeld S."/>
            <person name="Nielsen R."/>
            <person name="Noor M.A."/>
            <person name="O'Grady P."/>
            <person name="Pachter L."/>
            <person name="Papaceit M."/>
            <person name="Parisi M.J."/>
            <person name="Parisi M."/>
            <person name="Parts L."/>
            <person name="Pedersen J.S."/>
            <person name="Pesole G."/>
            <person name="Phillippy A.M."/>
            <person name="Ponting C.P."/>
            <person name="Pop M."/>
            <person name="Porcelli D."/>
            <person name="Powell J.R."/>
            <person name="Prohaska S."/>
            <person name="Pruitt K."/>
            <person name="Puig M."/>
            <person name="Quesneville H."/>
            <person name="Ram K.R."/>
            <person name="Rand D."/>
            <person name="Rasmussen M.D."/>
            <person name="Reed L.K."/>
            <person name="Reenan R."/>
            <person name="Reily A."/>
            <person name="Remington K.A."/>
            <person name="Rieger T.T."/>
            <person name="Ritchie M.G."/>
            <person name="Robin C."/>
            <person name="Rogers Y.H."/>
            <person name="Rohde C."/>
            <person name="Rozas J."/>
            <person name="Rubenfield M.J."/>
            <person name="Ruiz A."/>
            <person name="Russo S."/>
            <person name="Salzberg S.L."/>
            <person name="Sanchez-Gracia A."/>
            <person name="Saranga D.J."/>
            <person name="Sato H."/>
            <person name="Schaeffer S.W."/>
            <person name="Schatz M.C."/>
            <person name="Schlenke T."/>
            <person name="Schwartz R."/>
            <person name="Segarra C."/>
            <person name="Singh R.S."/>
            <person name="Sirot L."/>
            <person name="Sirota M."/>
            <person name="Sisneros N.B."/>
            <person name="Smith C.D."/>
            <person name="Smith T.F."/>
            <person name="Spieth J."/>
            <person name="Stage D.E."/>
            <person name="Stark A."/>
            <person name="Stephan W."/>
            <person name="Strausberg R.L."/>
            <person name="Strempel S."/>
            <person name="Sturgill D."/>
            <person name="Sutton G."/>
            <person name="Sutton G.G."/>
            <person name="Tao W."/>
            <person name="Teichmann S."/>
            <person name="Tobari Y.N."/>
            <person name="Tomimura Y."/>
            <person name="Tsolas J.M."/>
            <person name="Valente V.L."/>
            <person name="Venter E."/>
            <person name="Venter J.C."/>
            <person name="Vicario S."/>
            <person name="Vieira F.G."/>
            <person name="Vilella A.J."/>
            <person name="Villasante A."/>
            <person name="Walenz B."/>
            <person name="Wang J."/>
            <person name="Wasserman M."/>
            <person name="Watts T."/>
            <person name="Wilson D."/>
            <person name="Wilson R.K."/>
            <person name="Wing R.A."/>
            <person name="Wolfner M.F."/>
            <person name="Wong A."/>
            <person name="Wong G.K."/>
            <person name="Wu C.I."/>
            <person name="Wu G."/>
            <person name="Yamamoto D."/>
            <person name="Yang H.P."/>
            <person name="Yang S.P."/>
            <person name="Yorke J.A."/>
            <person name="Yoshida K."/>
            <person name="Zdobnov E."/>
            <person name="Zhang P."/>
            <person name="Zhang Y."/>
            <person name="Zimin A.V."/>
            <person name="Baldwin J."/>
            <person name="Abdouelleil A."/>
            <person name="Abdulkadir J."/>
            <person name="Abebe A."/>
            <person name="Abera B."/>
            <person name="Abreu J."/>
            <person name="Acer S.C."/>
            <person name="Aftuck L."/>
            <person name="Alexander A."/>
            <person name="An P."/>
            <person name="Anderson E."/>
            <person name="Anderson S."/>
            <person name="Arachi H."/>
            <person name="Azer M."/>
            <person name="Bachantsang P."/>
            <person name="Barry A."/>
            <person name="Bayul T."/>
            <person name="Berlin A."/>
            <person name="Bessette D."/>
            <person name="Bloom T."/>
            <person name="Blye J."/>
            <person name="Boguslavskiy L."/>
            <person name="Bonnet C."/>
            <person name="Boukhgalter B."/>
            <person name="Bourzgui I."/>
            <person name="Brown A."/>
            <person name="Cahill P."/>
            <person name="Channer S."/>
            <person name="Cheshatsang Y."/>
            <person name="Chuda L."/>
            <person name="Citroen M."/>
            <person name="Collymore A."/>
            <person name="Cooke P."/>
            <person name="Costello M."/>
            <person name="D'Aco K."/>
            <person name="Daza R."/>
            <person name="De Haan G."/>
            <person name="DeGray S."/>
            <person name="DeMaso C."/>
            <person name="Dhargay N."/>
            <person name="Dooley K."/>
            <person name="Dooley E."/>
            <person name="Doricent M."/>
            <person name="Dorje P."/>
            <person name="Dorjee K."/>
            <person name="Dupes A."/>
            <person name="Elong R."/>
            <person name="Falk J."/>
            <person name="Farina A."/>
            <person name="Faro S."/>
            <person name="Ferguson D."/>
            <person name="Fisher S."/>
            <person name="Foley C.D."/>
            <person name="Franke A."/>
            <person name="Friedrich D."/>
            <person name="Gadbois L."/>
            <person name="Gearin G."/>
            <person name="Gearin C.R."/>
            <person name="Giannoukos G."/>
            <person name="Goode T."/>
            <person name="Graham J."/>
            <person name="Grandbois E."/>
            <person name="Grewal S."/>
            <person name="Gyaltsen K."/>
            <person name="Hafez N."/>
            <person name="Hagos B."/>
            <person name="Hall J."/>
            <person name="Henson C."/>
            <person name="Hollinger A."/>
            <person name="Honan T."/>
            <person name="Huard M.D."/>
            <person name="Hughes L."/>
            <person name="Hurhula B."/>
            <person name="Husby M.E."/>
            <person name="Kamat A."/>
            <person name="Kanga B."/>
            <person name="Kashin S."/>
            <person name="Khazanovich D."/>
            <person name="Kisner P."/>
            <person name="Lance K."/>
            <person name="Lara M."/>
            <person name="Lee W."/>
            <person name="Lennon N."/>
            <person name="Letendre F."/>
            <person name="LeVine R."/>
            <person name="Lipovsky A."/>
            <person name="Liu X."/>
            <person name="Liu J."/>
            <person name="Liu S."/>
            <person name="Lokyitsang T."/>
            <person name="Lokyitsang Y."/>
            <person name="Lubonja R."/>
            <person name="Lui A."/>
            <person name="MacDonald P."/>
            <person name="Magnisalis V."/>
            <person name="Maru K."/>
            <person name="Matthews C."/>
            <person name="McCusker W."/>
            <person name="McDonough S."/>
            <person name="Mehta T."/>
            <person name="Meldrim J."/>
            <person name="Meneus L."/>
            <person name="Mihai O."/>
            <person name="Mihalev A."/>
            <person name="Mihova T."/>
            <person name="Mittelman R."/>
            <person name="Mlenga V."/>
            <person name="Montmayeur A."/>
            <person name="Mulrain L."/>
            <person name="Navidi A."/>
            <person name="Naylor J."/>
            <person name="Negash T."/>
            <person name="Nguyen T."/>
            <person name="Nguyen N."/>
            <person name="Nicol R."/>
            <person name="Norbu C."/>
            <person name="Norbu N."/>
            <person name="Novod N."/>
            <person name="O'Neill B."/>
            <person name="Osman S."/>
            <person name="Markiewicz E."/>
            <person name="Oyono O.L."/>
            <person name="Patti C."/>
            <person name="Phunkhang P."/>
            <person name="Pierre F."/>
            <person name="Priest M."/>
            <person name="Raghuraman S."/>
            <person name="Rege F."/>
            <person name="Reyes R."/>
            <person name="Rise C."/>
            <person name="Rogov P."/>
            <person name="Ross K."/>
            <person name="Ryan E."/>
            <person name="Settipalli S."/>
            <person name="Shea T."/>
            <person name="Sherpa N."/>
            <person name="Shi L."/>
            <person name="Shih D."/>
            <person name="Sparrow T."/>
            <person name="Spaulding J."/>
            <person name="Stalker J."/>
            <person name="Stange-Thomann N."/>
            <person name="Stavropoulos S."/>
            <person name="Stone C."/>
            <person name="Strader C."/>
            <person name="Tesfaye S."/>
            <person name="Thomson T."/>
            <person name="Thoulutsang Y."/>
            <person name="Thoulutsang D."/>
            <person name="Topham K."/>
            <person name="Topping I."/>
            <person name="Tsamla T."/>
            <person name="Vassiliev H."/>
            <person name="Vo A."/>
            <person name="Wangchuk T."/>
            <person name="Wangdi T."/>
            <person name="Weiand M."/>
            <person name="Wilkinson J."/>
            <person name="Wilson A."/>
            <person name="Yadav S."/>
            <person name="Young G."/>
            <person name="Yu Q."/>
            <person name="Zembek L."/>
            <person name="Zhong D."/>
            <person name="Zimmer A."/>
            <person name="Zwirko Z."/>
            <person name="Jaffe D.B."/>
            <person name="Alvarez P."/>
            <person name="Brockman W."/>
            <person name="Butler J."/>
            <person name="Chin C."/>
            <person name="Gnerre S."/>
            <person name="Grabherr M."/>
            <person name="Kleber M."/>
            <person name="Mauceli E."/>
            <person name="MacCallum I."/>
        </authorList>
    </citation>
    <scope>NUCLEOTIDE SEQUENCE [LARGE SCALE GENOMIC DNA]</scope>
    <source>
        <strain evidence="8">Tucson 15287-2541.00</strain>
    </source>
</reference>
<feature type="domain" description="Thioester reductase (TE)" evidence="6">
    <location>
        <begin position="8"/>
        <end position="55"/>
    </location>
</feature>
<dbReference type="PhylomeDB" id="B4J9N3"/>
<dbReference type="PANTHER" id="PTHR11011:SF12">
    <property type="entry name" value="FATTY ACYL-COA REDUCTASE"/>
    <property type="match status" value="1"/>
</dbReference>
<dbReference type="Proteomes" id="UP000001070">
    <property type="component" value="Unassembled WGS sequence"/>
</dbReference>
<dbReference type="AlphaFoldDB" id="B4J9N3"/>
<sequence length="276" mass="31605">MHLVTPAVAEPVPGWVDNMNGPTGVLIGAGKGVIRSMICNGELKSEVIPVDIAINGLILIPYHNSRVKQKPALIPVYNLTIDDAKKRTWKWIMDVGRELGIKYPFEVGLWYPDGNMTSSKVYHTFCSIMFMWLPAYIIDFLLAIFGQRRFMVRVQTKISVGLEVLQFFTTRNWDFKSTHFEQIYNDITEEDRKIFKINTNDVDDYEYMKISILGGRQYVLKEPLTSLPKSRIQLRFMYVLDRVCKTLITGGFIYWAAKSLGLIDLVSHGIEAVGKR</sequence>
<feature type="transmembrane region" description="Helical" evidence="4">
    <location>
        <begin position="121"/>
        <end position="145"/>
    </location>
</feature>
<accession>B4J9N3</accession>
<name>B4J9N3_DROGR</name>
<comment type="similarity">
    <text evidence="1 4">Belongs to the fatty acyl-CoA reductase family.</text>
</comment>
<evidence type="ECO:0000256" key="4">
    <source>
        <dbReference type="RuleBase" id="RU363097"/>
    </source>
</evidence>
<evidence type="ECO:0000256" key="2">
    <source>
        <dbReference type="ARBA" id="ARBA00022516"/>
    </source>
</evidence>
<dbReference type="InterPro" id="IPR026055">
    <property type="entry name" value="FAR"/>
</dbReference>